<dbReference type="PANTHER" id="PTHR12827">
    <property type="entry name" value="MEIOTIC CHECKPOINT REGULATOR TSG24 FAMILY MEMBER"/>
    <property type="match status" value="1"/>
</dbReference>
<dbReference type="InterPro" id="IPR011989">
    <property type="entry name" value="ARM-like"/>
</dbReference>
<dbReference type="InterPro" id="IPR049255">
    <property type="entry name" value="Apc1_N"/>
</dbReference>
<evidence type="ECO:0000259" key="7">
    <source>
        <dbReference type="Pfam" id="PF12859"/>
    </source>
</evidence>
<gene>
    <name evidence="10" type="ORF">EMPS_01626</name>
</gene>
<dbReference type="InterPro" id="IPR048971">
    <property type="entry name" value="Apc1_3rd"/>
</dbReference>
<name>A0A9P3LT51_9FUNG</name>
<evidence type="ECO:0000256" key="3">
    <source>
        <dbReference type="ARBA" id="ARBA00022737"/>
    </source>
</evidence>
<dbReference type="Gene3D" id="1.25.10.10">
    <property type="entry name" value="Leucine-rich Repeat Variant"/>
    <property type="match status" value="2"/>
</dbReference>
<keyword evidence="2" id="KW-0132">Cell division</keyword>
<keyword evidence="5" id="KW-0131">Cell cycle</keyword>
<dbReference type="GO" id="GO:0005680">
    <property type="term" value="C:anaphase-promoting complex"/>
    <property type="evidence" value="ECO:0007669"/>
    <property type="project" value="InterPro"/>
</dbReference>
<feature type="domain" description="Anaphase-promoting complex subunit 1 N-terminal" evidence="7">
    <location>
        <begin position="90"/>
        <end position="229"/>
    </location>
</feature>
<evidence type="ECO:0000259" key="9">
    <source>
        <dbReference type="Pfam" id="PF21282"/>
    </source>
</evidence>
<evidence type="ECO:0000256" key="5">
    <source>
        <dbReference type="ARBA" id="ARBA00023306"/>
    </source>
</evidence>
<evidence type="ECO:0000313" key="11">
    <source>
        <dbReference type="Proteomes" id="UP000827284"/>
    </source>
</evidence>
<evidence type="ECO:0000256" key="1">
    <source>
        <dbReference type="ARBA" id="ARBA00010547"/>
    </source>
</evidence>
<keyword evidence="4" id="KW-0498">Mitosis</keyword>
<dbReference type="GO" id="GO:0031145">
    <property type="term" value="P:anaphase-promoting complex-dependent catabolic process"/>
    <property type="evidence" value="ECO:0007669"/>
    <property type="project" value="TreeGrafter"/>
</dbReference>
<dbReference type="PANTHER" id="PTHR12827:SF3">
    <property type="entry name" value="ANAPHASE-PROMOTING COMPLEX SUBUNIT 1"/>
    <property type="match status" value="1"/>
</dbReference>
<dbReference type="Pfam" id="PF18122">
    <property type="entry name" value="APC1_C"/>
    <property type="match status" value="1"/>
</dbReference>
<dbReference type="OrthoDB" id="26401at2759"/>
<feature type="region of interest" description="Disordered" evidence="6">
    <location>
        <begin position="1531"/>
        <end position="1551"/>
    </location>
</feature>
<feature type="region of interest" description="Disordered" evidence="6">
    <location>
        <begin position="1817"/>
        <end position="1853"/>
    </location>
</feature>
<dbReference type="GO" id="GO:0007091">
    <property type="term" value="P:metaphase/anaphase transition of mitotic cell cycle"/>
    <property type="evidence" value="ECO:0007669"/>
    <property type="project" value="TreeGrafter"/>
</dbReference>
<feature type="domain" description="Anaphase-promoting complex subunit 1 beta-sandwich" evidence="9">
    <location>
        <begin position="1560"/>
        <end position="1594"/>
    </location>
</feature>
<dbReference type="Proteomes" id="UP000827284">
    <property type="component" value="Unassembled WGS sequence"/>
</dbReference>
<dbReference type="InterPro" id="IPR041221">
    <property type="entry name" value="APC1_C"/>
</dbReference>
<dbReference type="GO" id="GO:0070979">
    <property type="term" value="P:protein K11-linked ubiquitination"/>
    <property type="evidence" value="ECO:0007669"/>
    <property type="project" value="TreeGrafter"/>
</dbReference>
<dbReference type="EMBL" id="BQFW01000002">
    <property type="protein sequence ID" value="GJJ69280.1"/>
    <property type="molecule type" value="Genomic_DNA"/>
</dbReference>
<sequence length="2091" mass="232959">MEAIDLSILGNYRPFTDNAHPLPTTSKSLKKRKGPQPFQFGAAKVEGAKVENALGSAFLPCYELFPPTVDDYVTDESVLHGPSKSPALAQGYDVELTIQDSKVTWSQANVLRKVFTMEAENETVRQALFAWFLVSDTRRSKREETKMDRGIDSASSRSGEGSEHRHKASSRQGVAPEGRMQALVIVLERIIRIYYPNGEENIVHIPFVAEKVWAMELGILIEAKISDKDVMNGRTSFQEPHRIAFHMLVSPYEMPESVLVLRVPGHGGPSIPGAYGSQERLDVDNDNTCVFVSGMDDNDRVLVTYDRKLRKHRFWSYRTKHSPPKAVESDDSSMDVDSAAIHGSSISEMPCDVHPAWSLSQVFTSHTLDGSTVVCILDKIALSLAAYVVSPSSSTVSLLWTRPAVSAVGVIATRCHQKDILLLCPDGTFTLWTGFERKFLPCRLPIDFHKVTHLPTPTLPHPKINQPEEAGSEVRVIELRDAVEDRASAILSTGHIIRFRLDFQVRASVVLESLDALAFALPLDLLWEFRHRFFGLQYGHNSRIAPIKADEWSNFATVLLSFGNPKLPTEETQSSAREDLSDWEFFLNSSLRKKSSKLSHARGMAADLPSTDSTLFSSMVEKAQQLAKLSNTSSTTRDAGRVETYYNRILVALHLVNEDRSLNVVSSKEADMVPLLMLISRIVRWDSWTDYYTRRNFSISTALATLPEVYIEGHVEPLDIGFDDPPSILDWIATTVSRSGETWIYPTLSSLPLLRDTSQPHFPVSARSCEQTRKIVLLFNTLMSDNLDAAVQAMFDEGYTVTLLNQLQSGISIILKEALWKARQKSSSTLNASALSFIGRFDLAELHTNYNSDKIVPPTISGSSDIPKSDPVMPEDQPAKNGAEEKPEPTGADVDASEITQLRFGEDRRIHDTQEMLQSARARTVRFEDDPNLDEIAQREAQQEILGKMAQRTLALPIGRAALTFGVDSRPIVSQKLLIPSVNLDVKITPGTGITKLEDPTLRNEDTLPWAHFHNAVAAALRISPESQDVTDSWIRFQYPGRRQVEDDKDYESATHGGVLLGLGITRHLRSLGHTLPSEYLTTKKELYNLGLLLGLSCAFRGTMNDRVIKLLTAHMPSWLHELGNQFDLSLMTQDACFVGMGLLHSETCSAKMMLVMAQEIGLDPRTGLAEAKAYKRQESHSLSAGFGLGWTTLGLGDKKSVQLAGIVRILHDYLPTIGVSSNDSDSAPGRHRAEPGATAVGAAIALGLMYIRTNNKIAARKLDPPDSKSHLDYVTPASLQLRVICRSIIMWDSILPTEAWVLSQIPEFLKNDEGGPPDVESAPQAYYSMLAGACFAIGLRFAGSGLESVYTFLVGYLDRFAKLGPRGVTFEEKMTRATVKSCLDVITMATAMVVAGSGRVDLLRRLRAAHQRVKGDTSYGSHLAHHLSMGLLFLGGGAYTLGSSNHCVAALLCSLYPRLPSFPADNRTHLQAFRHLWVLAVEPRCLVTRDYKTRVACPVPIRIHLKPFYGASNAKALLEMTNALELKDRSRFPNRMSPGGATPGGDEASSNKDFMPSVMDIFTPCLLPELSTITKVEVLGPRYFPMSLDVASESRSAFAKVWRMLRARSVSVIQRTAYLSYSEDSLGSRGILVKPFPAVLTTSGSDASLDHNPNQKVAKRKALDDAGVWSLMEGAAGIYRQRSMGAGKSIHANSDLSDQTVGQAIFQDVEAAAFARNLCLFQGPGSQNVRDYHSWLRRVDRIELKEDLKSAAFHTEALYECLIMDKTEALVDLMWLFNMENRLEQRGELSWQTLWDIKILKAHYDSLRERHDWERKEHGRLSTRRSGGNSARKSASSTRNFGGGDGREASDRFVQDDGSETFLKMQRISDLYNKITSRVNHHMGEESHWSLYERMDLDKMEAWKRSPGVQDASYYFAVGSFRSRQEAKDSDKSLVPPLFWLPERLSAWESTLEESKSVFGSFPSPVSNVSERRPRMNVDLLKAWLEIHRIPGPSTIRAIIDDMDKHPEFWETVDEEEEEERLNESRRSKYLSPGGQGSSSFSGAPDPSIRSGAAHHKLTKMWKVAYPGVSLRLLRYLRPGHRWKDGEEDK</sequence>
<evidence type="ECO:0000313" key="10">
    <source>
        <dbReference type="EMBL" id="GJJ69280.1"/>
    </source>
</evidence>
<dbReference type="GO" id="GO:0051301">
    <property type="term" value="P:cell division"/>
    <property type="evidence" value="ECO:0007669"/>
    <property type="project" value="UniProtKB-KW"/>
</dbReference>
<dbReference type="GO" id="GO:0060090">
    <property type="term" value="F:molecular adaptor activity"/>
    <property type="evidence" value="ECO:0007669"/>
    <property type="project" value="TreeGrafter"/>
</dbReference>
<reference evidence="10" key="2">
    <citation type="journal article" date="2022" name="Microbiol. Resour. Announc.">
        <title>Whole-Genome Sequence of Entomortierella parvispora E1425, a Mucoromycotan Fungus Associated with Burkholderiaceae-Related Endosymbiotic Bacteria.</title>
        <authorList>
            <person name="Herlambang A."/>
            <person name="Guo Y."/>
            <person name="Takashima Y."/>
            <person name="Narisawa K."/>
            <person name="Ohta H."/>
            <person name="Nishizawa T."/>
        </authorList>
    </citation>
    <scope>NUCLEOTIDE SEQUENCE</scope>
    <source>
        <strain evidence="10">E1425</strain>
    </source>
</reference>
<keyword evidence="11" id="KW-1185">Reference proteome</keyword>
<comment type="caution">
    <text evidence="10">The sequence shown here is derived from an EMBL/GenBank/DDBJ whole genome shotgun (WGS) entry which is preliminary data.</text>
</comment>
<comment type="similarity">
    <text evidence="1">Belongs to the APC1 family.</text>
</comment>
<feature type="region of interest" description="Disordered" evidence="6">
    <location>
        <begin position="856"/>
        <end position="896"/>
    </location>
</feature>
<organism evidence="10 11">
    <name type="scientific">Entomortierella parvispora</name>
    <dbReference type="NCBI Taxonomy" id="205924"/>
    <lineage>
        <taxon>Eukaryota</taxon>
        <taxon>Fungi</taxon>
        <taxon>Fungi incertae sedis</taxon>
        <taxon>Mucoromycota</taxon>
        <taxon>Mortierellomycotina</taxon>
        <taxon>Mortierellomycetes</taxon>
        <taxon>Mortierellales</taxon>
        <taxon>Mortierellaceae</taxon>
        <taxon>Entomortierella</taxon>
    </lineage>
</organism>
<feature type="compositionally biased region" description="Polar residues" evidence="6">
    <location>
        <begin position="1825"/>
        <end position="1841"/>
    </location>
</feature>
<feature type="domain" description="Anaphase-promoting complex subunit 1 C-terminal" evidence="8">
    <location>
        <begin position="1709"/>
        <end position="1882"/>
    </location>
</feature>
<evidence type="ECO:0000256" key="6">
    <source>
        <dbReference type="SAM" id="MobiDB-lite"/>
    </source>
</evidence>
<dbReference type="Pfam" id="PF12859">
    <property type="entry name" value="ANAPC1"/>
    <property type="match status" value="1"/>
</dbReference>
<protein>
    <submittedName>
        <fullName evidence="10">Anaphase-promoting complex subunit 1</fullName>
    </submittedName>
</protein>
<proteinExistence type="inferred from homology"/>
<reference evidence="10" key="1">
    <citation type="submission" date="2021-11" db="EMBL/GenBank/DDBJ databases">
        <authorList>
            <person name="Herlambang A."/>
            <person name="Guo Y."/>
            <person name="Takashima Y."/>
            <person name="Nishizawa T."/>
        </authorList>
    </citation>
    <scope>NUCLEOTIDE SEQUENCE</scope>
    <source>
        <strain evidence="10">E1425</strain>
    </source>
</reference>
<feature type="region of interest" description="Disordered" evidence="6">
    <location>
        <begin position="143"/>
        <end position="174"/>
    </location>
</feature>
<accession>A0A9P3LT51</accession>
<dbReference type="Pfam" id="PF21282">
    <property type="entry name" value="APC1_3rd"/>
    <property type="match status" value="1"/>
</dbReference>
<evidence type="ECO:0000259" key="8">
    <source>
        <dbReference type="Pfam" id="PF18122"/>
    </source>
</evidence>
<dbReference type="InterPro" id="IPR024990">
    <property type="entry name" value="Apc1"/>
</dbReference>
<evidence type="ECO:0000256" key="2">
    <source>
        <dbReference type="ARBA" id="ARBA00022618"/>
    </source>
</evidence>
<evidence type="ECO:0000256" key="4">
    <source>
        <dbReference type="ARBA" id="ARBA00022776"/>
    </source>
</evidence>
<feature type="region of interest" description="Disordered" evidence="6">
    <location>
        <begin position="2016"/>
        <end position="2053"/>
    </location>
</feature>
<keyword evidence="3" id="KW-0677">Repeat</keyword>